<dbReference type="InterPro" id="IPR015414">
    <property type="entry name" value="TMEM64"/>
</dbReference>
<evidence type="ECO:0000256" key="1">
    <source>
        <dbReference type="ARBA" id="ARBA00004651"/>
    </source>
</evidence>
<evidence type="ECO:0000259" key="7">
    <source>
        <dbReference type="Pfam" id="PF09335"/>
    </source>
</evidence>
<feature type="transmembrane region" description="Helical" evidence="6">
    <location>
        <begin position="138"/>
        <end position="159"/>
    </location>
</feature>
<sequence>MYHTLHSFVRKLLDEHKIRLITGIVWLFTSLLILGFLHRYHFNPFKLANVLHDLFSTRYGMLLYILIYSLGAIVSFSAAALSIIAGMVYGLGLGFVLTQFSSVITAIVGYYLGLFVFSKENIKSSFATKLVRYLRAHSFQAILISRLLFFPFDLVSYVAGALKVDLKKFVLGTALGSIPSVIAYVSFGASIQNIHDIRNFKLQPEFILFGLIIILCSVALGKLLRTYMPFKDSEQI</sequence>
<proteinExistence type="inferred from homology"/>
<evidence type="ECO:0000256" key="5">
    <source>
        <dbReference type="ARBA" id="ARBA00023136"/>
    </source>
</evidence>
<comment type="similarity">
    <text evidence="6">Belongs to the TVP38/TMEM64 family.</text>
</comment>
<feature type="transmembrane region" description="Helical" evidence="6">
    <location>
        <begin position="20"/>
        <end position="40"/>
    </location>
</feature>
<evidence type="ECO:0000256" key="2">
    <source>
        <dbReference type="ARBA" id="ARBA00022475"/>
    </source>
</evidence>
<keyword evidence="4 6" id="KW-1133">Transmembrane helix</keyword>
<evidence type="ECO:0000313" key="8">
    <source>
        <dbReference type="EMBL" id="MCA9308703.1"/>
    </source>
</evidence>
<accession>A0A955J286</accession>
<dbReference type="PANTHER" id="PTHR12677:SF59">
    <property type="entry name" value="GOLGI APPARATUS MEMBRANE PROTEIN TVP38-RELATED"/>
    <property type="match status" value="1"/>
</dbReference>
<reference evidence="8" key="2">
    <citation type="journal article" date="2021" name="Microbiome">
        <title>Successional dynamics and alternative stable states in a saline activated sludge microbial community over 9 years.</title>
        <authorList>
            <person name="Wang Y."/>
            <person name="Ye J."/>
            <person name="Ju F."/>
            <person name="Liu L."/>
            <person name="Boyd J.A."/>
            <person name="Deng Y."/>
            <person name="Parks D.H."/>
            <person name="Jiang X."/>
            <person name="Yin X."/>
            <person name="Woodcroft B.J."/>
            <person name="Tyson G.W."/>
            <person name="Hugenholtz P."/>
            <person name="Polz M.F."/>
            <person name="Zhang T."/>
        </authorList>
    </citation>
    <scope>NUCLEOTIDE SEQUENCE</scope>
    <source>
        <strain evidence="8">HKST-UBA79</strain>
    </source>
</reference>
<dbReference type="AlphaFoldDB" id="A0A955J286"/>
<organism evidence="8 9">
    <name type="scientific">candidate division WWE3 bacterium</name>
    <dbReference type="NCBI Taxonomy" id="2053526"/>
    <lineage>
        <taxon>Bacteria</taxon>
        <taxon>Katanobacteria</taxon>
    </lineage>
</organism>
<protein>
    <recommendedName>
        <fullName evidence="6">TVP38/TMEM64 family membrane protein</fullName>
    </recommendedName>
</protein>
<evidence type="ECO:0000256" key="6">
    <source>
        <dbReference type="RuleBase" id="RU366058"/>
    </source>
</evidence>
<evidence type="ECO:0000256" key="4">
    <source>
        <dbReference type="ARBA" id="ARBA00022989"/>
    </source>
</evidence>
<feature type="transmembrane region" description="Helical" evidence="6">
    <location>
        <begin position="171"/>
        <end position="194"/>
    </location>
</feature>
<reference evidence="8" key="1">
    <citation type="submission" date="2020-04" db="EMBL/GenBank/DDBJ databases">
        <authorList>
            <person name="Zhang T."/>
        </authorList>
    </citation>
    <scope>NUCLEOTIDE SEQUENCE</scope>
    <source>
        <strain evidence="8">HKST-UBA79</strain>
    </source>
</reference>
<feature type="transmembrane region" description="Helical" evidence="6">
    <location>
        <begin position="95"/>
        <end position="117"/>
    </location>
</feature>
<feature type="transmembrane region" description="Helical" evidence="6">
    <location>
        <begin position="61"/>
        <end position="89"/>
    </location>
</feature>
<keyword evidence="3 6" id="KW-0812">Transmembrane</keyword>
<dbReference type="GO" id="GO:0005886">
    <property type="term" value="C:plasma membrane"/>
    <property type="evidence" value="ECO:0007669"/>
    <property type="project" value="UniProtKB-SubCell"/>
</dbReference>
<dbReference type="InterPro" id="IPR032816">
    <property type="entry name" value="VTT_dom"/>
</dbReference>
<evidence type="ECO:0000256" key="3">
    <source>
        <dbReference type="ARBA" id="ARBA00022692"/>
    </source>
</evidence>
<keyword evidence="5 6" id="KW-0472">Membrane</keyword>
<gene>
    <name evidence="8" type="ORF">KC980_04270</name>
</gene>
<evidence type="ECO:0000313" key="9">
    <source>
        <dbReference type="Proteomes" id="UP000740557"/>
    </source>
</evidence>
<keyword evidence="2 6" id="KW-1003">Cell membrane</keyword>
<dbReference type="PANTHER" id="PTHR12677">
    <property type="entry name" value="GOLGI APPARATUS MEMBRANE PROTEIN TVP38-RELATED"/>
    <property type="match status" value="1"/>
</dbReference>
<dbReference type="Proteomes" id="UP000740557">
    <property type="component" value="Unassembled WGS sequence"/>
</dbReference>
<comment type="caution">
    <text evidence="8">The sequence shown here is derived from an EMBL/GenBank/DDBJ whole genome shotgun (WGS) entry which is preliminary data.</text>
</comment>
<feature type="transmembrane region" description="Helical" evidence="6">
    <location>
        <begin position="206"/>
        <end position="224"/>
    </location>
</feature>
<dbReference type="Pfam" id="PF09335">
    <property type="entry name" value="VTT_dom"/>
    <property type="match status" value="1"/>
</dbReference>
<dbReference type="EMBL" id="JAGQNX010000138">
    <property type="protein sequence ID" value="MCA9308703.1"/>
    <property type="molecule type" value="Genomic_DNA"/>
</dbReference>
<feature type="domain" description="VTT" evidence="7">
    <location>
        <begin position="80"/>
        <end position="189"/>
    </location>
</feature>
<comment type="subcellular location">
    <subcellularLocation>
        <location evidence="1 6">Cell membrane</location>
        <topology evidence="1 6">Multi-pass membrane protein</topology>
    </subcellularLocation>
</comment>
<name>A0A955J286_UNCKA</name>